<feature type="domain" description="PRC-barrel" evidence="2">
    <location>
        <begin position="29"/>
        <end position="90"/>
    </location>
</feature>
<evidence type="ECO:0000259" key="2">
    <source>
        <dbReference type="Pfam" id="PF05239"/>
    </source>
</evidence>
<gene>
    <name evidence="3" type="ORF">DYU05_01210</name>
</gene>
<sequence length="283" mass="32675">MAFEENEYKNNHLQELSDSDFEIVDGEPDITGWEVINEQGEKIGDVDDLLFDPESRKVRYLVVDLEDNELDLDTDKKVLIPIGVADLHQDDDDEVSDVDNSTDVNGDYRDNTSSETSEQVYDRTDDDDDDDEEEEYDEEIVVIPNISIQQLSELPAYEKGNVTTETELAIRGIFDTSHTSDTLYQREGFYDHTHFDEDKFYNRNSPPLTDDESVAENEMPSTWIMERNVGDEPVDDVIIVKDEQDTPENLTDNTGSQAYPVDEDDEIERERLRNIDQDRRNNL</sequence>
<dbReference type="GO" id="GO:0019684">
    <property type="term" value="P:photosynthesis, light reaction"/>
    <property type="evidence" value="ECO:0007669"/>
    <property type="project" value="InterPro"/>
</dbReference>
<evidence type="ECO:0000313" key="4">
    <source>
        <dbReference type="Proteomes" id="UP000260823"/>
    </source>
</evidence>
<feature type="compositionally biased region" description="Basic and acidic residues" evidence="1">
    <location>
        <begin position="268"/>
        <end position="283"/>
    </location>
</feature>
<dbReference type="InterPro" id="IPR011033">
    <property type="entry name" value="PRC_barrel-like_sf"/>
</dbReference>
<evidence type="ECO:0000256" key="1">
    <source>
        <dbReference type="SAM" id="MobiDB-lite"/>
    </source>
</evidence>
<feature type="compositionally biased region" description="Acidic residues" evidence="1">
    <location>
        <begin position="124"/>
        <end position="136"/>
    </location>
</feature>
<organism evidence="3 4">
    <name type="scientific">Mucilaginibacter terrenus</name>
    <dbReference type="NCBI Taxonomy" id="2482727"/>
    <lineage>
        <taxon>Bacteria</taxon>
        <taxon>Pseudomonadati</taxon>
        <taxon>Bacteroidota</taxon>
        <taxon>Sphingobacteriia</taxon>
        <taxon>Sphingobacteriales</taxon>
        <taxon>Sphingobacteriaceae</taxon>
        <taxon>Mucilaginibacter</taxon>
    </lineage>
</organism>
<dbReference type="SUPFAM" id="SSF50346">
    <property type="entry name" value="PRC-barrel domain"/>
    <property type="match status" value="1"/>
</dbReference>
<dbReference type="InterPro" id="IPR014747">
    <property type="entry name" value="Bac_photo_RC_H_C"/>
</dbReference>
<dbReference type="Pfam" id="PF05239">
    <property type="entry name" value="PRC"/>
    <property type="match status" value="1"/>
</dbReference>
<reference evidence="3 4" key="1">
    <citation type="submission" date="2018-08" db="EMBL/GenBank/DDBJ databases">
        <title>Mucilaginibacter terrae sp. nov., isolated from manganese diggings.</title>
        <authorList>
            <person name="Huang Y."/>
            <person name="Zhou Z."/>
        </authorList>
    </citation>
    <scope>NUCLEOTIDE SEQUENCE [LARGE SCALE GENOMIC DNA]</scope>
    <source>
        <strain evidence="3 4">ZH6</strain>
    </source>
</reference>
<dbReference type="Gene3D" id="3.90.50.10">
    <property type="entry name" value="Photosynthetic Reaction Center, subunit H, domain 2"/>
    <property type="match status" value="1"/>
</dbReference>
<feature type="compositionally biased region" description="Polar residues" evidence="1">
    <location>
        <begin position="247"/>
        <end position="257"/>
    </location>
</feature>
<comment type="caution">
    <text evidence="3">The sequence shown here is derived from an EMBL/GenBank/DDBJ whole genome shotgun (WGS) entry which is preliminary data.</text>
</comment>
<dbReference type="OrthoDB" id="1422173at2"/>
<dbReference type="EMBL" id="QWDE01000001">
    <property type="protein sequence ID" value="RFZ84277.1"/>
    <property type="molecule type" value="Genomic_DNA"/>
</dbReference>
<evidence type="ECO:0000313" key="3">
    <source>
        <dbReference type="EMBL" id="RFZ84277.1"/>
    </source>
</evidence>
<dbReference type="Proteomes" id="UP000260823">
    <property type="component" value="Unassembled WGS sequence"/>
</dbReference>
<dbReference type="AlphaFoldDB" id="A0A3E2NTJ9"/>
<protein>
    <submittedName>
        <fullName evidence="3">PRC-barrel domain containing protein</fullName>
    </submittedName>
</protein>
<accession>A0A3E2NTJ9</accession>
<dbReference type="InterPro" id="IPR027275">
    <property type="entry name" value="PRC-brl_dom"/>
</dbReference>
<feature type="region of interest" description="Disordered" evidence="1">
    <location>
        <begin position="90"/>
        <end position="136"/>
    </location>
</feature>
<name>A0A3E2NTJ9_9SPHI</name>
<feature type="region of interest" description="Disordered" evidence="1">
    <location>
        <begin position="242"/>
        <end position="283"/>
    </location>
</feature>
<keyword evidence="4" id="KW-1185">Reference proteome</keyword>
<proteinExistence type="predicted"/>
<dbReference type="RefSeq" id="WP_117381167.1">
    <property type="nucleotide sequence ID" value="NZ_QWDE01000001.1"/>
</dbReference>
<dbReference type="GO" id="GO:0030077">
    <property type="term" value="C:plasma membrane light-harvesting complex"/>
    <property type="evidence" value="ECO:0007669"/>
    <property type="project" value="InterPro"/>
</dbReference>